<keyword evidence="2" id="KW-0520">NAD</keyword>
<evidence type="ECO:0000256" key="4">
    <source>
        <dbReference type="SAM" id="MobiDB-lite"/>
    </source>
</evidence>
<dbReference type="CDD" id="cd05246">
    <property type="entry name" value="dTDP_GD_SDR_e"/>
    <property type="match status" value="1"/>
</dbReference>
<evidence type="ECO:0000256" key="1">
    <source>
        <dbReference type="ARBA" id="ARBA00001911"/>
    </source>
</evidence>
<keyword evidence="3" id="KW-0456">Lyase</keyword>
<evidence type="ECO:0000259" key="5">
    <source>
        <dbReference type="Pfam" id="PF16363"/>
    </source>
</evidence>
<dbReference type="InterPro" id="IPR036291">
    <property type="entry name" value="NAD(P)-bd_dom_sf"/>
</dbReference>
<dbReference type="EMBL" id="JAAMPI010000164">
    <property type="protein sequence ID" value="KAF4634727.1"/>
    <property type="molecule type" value="Genomic_DNA"/>
</dbReference>
<evidence type="ECO:0000256" key="2">
    <source>
        <dbReference type="ARBA" id="ARBA00023027"/>
    </source>
</evidence>
<protein>
    <recommendedName>
        <fullName evidence="5">NAD(P)-binding domain-containing protein</fullName>
    </recommendedName>
</protein>
<dbReference type="InterPro" id="IPR005888">
    <property type="entry name" value="dTDP_Gluc_deHydtase"/>
</dbReference>
<feature type="compositionally biased region" description="Polar residues" evidence="4">
    <location>
        <begin position="1"/>
        <end position="17"/>
    </location>
</feature>
<gene>
    <name evidence="6" type="ORF">G7Y89_g3372</name>
</gene>
<dbReference type="Gene3D" id="3.40.50.720">
    <property type="entry name" value="NAD(P)-binding Rossmann-like Domain"/>
    <property type="match status" value="1"/>
</dbReference>
<dbReference type="GO" id="GO:0009225">
    <property type="term" value="P:nucleotide-sugar metabolic process"/>
    <property type="evidence" value="ECO:0007669"/>
    <property type="project" value="InterPro"/>
</dbReference>
<feature type="domain" description="NAD(P)-binding" evidence="5">
    <location>
        <begin position="60"/>
        <end position="365"/>
    </location>
</feature>
<feature type="region of interest" description="Disordered" evidence="4">
    <location>
        <begin position="1"/>
        <end position="26"/>
    </location>
</feature>
<dbReference type="PANTHER" id="PTHR43000">
    <property type="entry name" value="DTDP-D-GLUCOSE 4,6-DEHYDRATASE-RELATED"/>
    <property type="match status" value="1"/>
</dbReference>
<evidence type="ECO:0000313" key="7">
    <source>
        <dbReference type="Proteomes" id="UP000566819"/>
    </source>
</evidence>
<dbReference type="OrthoDB" id="331544at2759"/>
<accession>A0A8H4RRH6</accession>
<name>A0A8H4RRH6_9HELO</name>
<comment type="caution">
    <text evidence="6">The sequence shown here is derived from an EMBL/GenBank/DDBJ whole genome shotgun (WGS) entry which is preliminary data.</text>
</comment>
<comment type="cofactor">
    <cofactor evidence="1">
        <name>NAD(+)</name>
        <dbReference type="ChEBI" id="CHEBI:57540"/>
    </cofactor>
</comment>
<evidence type="ECO:0000256" key="3">
    <source>
        <dbReference type="ARBA" id="ARBA00023239"/>
    </source>
</evidence>
<dbReference type="FunFam" id="3.40.50.720:FF:000304">
    <property type="entry name" value="UDP-glucose 4,6-dehydratase"/>
    <property type="match status" value="1"/>
</dbReference>
<sequence length="416" mass="46881">MPMNGSTMNNSKINGSKFTPPDSPRWKARSVSFLPNHDDETLTLIGTTKFEPRSDIKNILVTGGAGFIGSWVTRHLVVQYPEYNIVCIDKLDYVSSMANINCLKPFPNFHFVHGDITSASAVDQALSEYNIDCIMHFAACSHVQNSFHDQNSFTLNNVIGTQNLLDCARRHCGINRFIHVSTDEVYGETPDEWVNESKQFLPTNPYSASKAAAEMYVYAYYKSFNIPVVIVRSNNVFGPCQYPEKIIPRFFTLLSKKQPLTIQGSGLHRRRYLYGGDAADGFDTILHKGIEGEAYNIESSNGVVNLEVAVRMLELFGYDPQSDFATQLTWVADRPFNDHDYRVDGSKLASLGWQQKTQFEAGLKTTVDWYRKNLNTWWANETLDVISVQTPAVGTEHMKDPMALEGTKVPMAIERN</sequence>
<dbReference type="AlphaFoldDB" id="A0A8H4RRH6"/>
<dbReference type="SUPFAM" id="SSF51735">
    <property type="entry name" value="NAD(P)-binding Rossmann-fold domains"/>
    <property type="match status" value="1"/>
</dbReference>
<evidence type="ECO:0000313" key="6">
    <source>
        <dbReference type="EMBL" id="KAF4634727.1"/>
    </source>
</evidence>
<dbReference type="Pfam" id="PF16363">
    <property type="entry name" value="GDP_Man_Dehyd"/>
    <property type="match status" value="1"/>
</dbReference>
<dbReference type="GO" id="GO:0008460">
    <property type="term" value="F:dTDP-glucose 4,6-dehydratase activity"/>
    <property type="evidence" value="ECO:0007669"/>
    <property type="project" value="InterPro"/>
</dbReference>
<dbReference type="Proteomes" id="UP000566819">
    <property type="component" value="Unassembled WGS sequence"/>
</dbReference>
<dbReference type="Gene3D" id="3.90.25.10">
    <property type="entry name" value="UDP-galactose 4-epimerase, domain 1"/>
    <property type="match status" value="1"/>
</dbReference>
<keyword evidence="7" id="KW-1185">Reference proteome</keyword>
<reference evidence="6 7" key="1">
    <citation type="submission" date="2020-03" db="EMBL/GenBank/DDBJ databases">
        <title>Draft Genome Sequence of Cudoniella acicularis.</title>
        <authorList>
            <person name="Buettner E."/>
            <person name="Kellner H."/>
        </authorList>
    </citation>
    <scope>NUCLEOTIDE SEQUENCE [LARGE SCALE GENOMIC DNA]</scope>
    <source>
        <strain evidence="6 7">DSM 108380</strain>
    </source>
</reference>
<proteinExistence type="predicted"/>
<organism evidence="6 7">
    <name type="scientific">Cudoniella acicularis</name>
    <dbReference type="NCBI Taxonomy" id="354080"/>
    <lineage>
        <taxon>Eukaryota</taxon>
        <taxon>Fungi</taxon>
        <taxon>Dikarya</taxon>
        <taxon>Ascomycota</taxon>
        <taxon>Pezizomycotina</taxon>
        <taxon>Leotiomycetes</taxon>
        <taxon>Helotiales</taxon>
        <taxon>Tricladiaceae</taxon>
        <taxon>Cudoniella</taxon>
    </lineage>
</organism>
<dbReference type="InterPro" id="IPR016040">
    <property type="entry name" value="NAD(P)-bd_dom"/>
</dbReference>